<dbReference type="SUPFAM" id="SSF52540">
    <property type="entry name" value="P-loop containing nucleoside triphosphate hydrolases"/>
    <property type="match status" value="1"/>
</dbReference>
<dbReference type="InterPro" id="IPR030381">
    <property type="entry name" value="G_DYNAMIN_dom"/>
</dbReference>
<dbReference type="PANTHER" id="PTHR11566">
    <property type="entry name" value="DYNAMIN"/>
    <property type="match status" value="1"/>
</dbReference>
<sequence length="765" mass="87128">MSSLYASKDMFTDDKRLEKIDKLVAIGVGKHIALPQFVVVGDQSSGKSSTLEALTGLPFPRDSTLCTRFATHIVFNRTETENCHASIVPHLNCDSALEAKLKDFEHTFLEALTTEEFQEVLLKASDAMGLARLGQQDKQASKPTFSEHTLRIELNGPNHSHFSVVDVPGIFRNPQEGVTTNDDIALVKRIVHSYIEDERSIILAVVSANIDIANQDILKMAKEVDPKGQRTLGILTKPDLIDRGAEDDVINILMGTSNKLRLGYHAIRNRKKAENNFTIEQRNQAESEFFNKGHFSRVPPDRVGVITLRPRLERLLNDITQHEFPKVRQEINNMIDRCEQEMMELGPSRTTDGEIRSYLLRMAEQFQKYVAVAIEANYGSDPFFRMDEMRLATWIISQNEAFSEAVRTTGFTVPFLTDSQQPTEQHKDMWTELATERSRLLALVEKDHPELYTTVERTLKNKYDDIQAHDHDEDTERVGDKDGHVANDGSRPHSVEILAWIKEKYTRSRGFEMGTYNPSLLHLLFSEQTLAWEPLAKVYVCRSIINNHMFCSRLLDRLCKDELVNKALRSVIMNEQLRIYKKATGQVEFILRTERRGKLMTMNHYYSDTLERVRDERQRTRAGAIVSKAAKGERFPCEEDGSRSSWDSIEQSVRNYVAPATLRSSNKATASNIDHTVQDIHDVLKAYCKVAMKRFIDCVCMQVTDYYLISGPETPLGVLSSTFIGGLNTDELTRIAGEAQHSIQRRSELKKQIESLKEGKKILLQ</sequence>
<keyword evidence="1" id="KW-0547">Nucleotide-binding</keyword>
<dbReference type="AlphaFoldDB" id="A0A6A6W7K0"/>
<evidence type="ECO:0000256" key="2">
    <source>
        <dbReference type="ARBA" id="ARBA00023134"/>
    </source>
</evidence>
<dbReference type="GO" id="GO:0016020">
    <property type="term" value="C:membrane"/>
    <property type="evidence" value="ECO:0007669"/>
    <property type="project" value="TreeGrafter"/>
</dbReference>
<dbReference type="CDD" id="cd08771">
    <property type="entry name" value="DLP_1"/>
    <property type="match status" value="1"/>
</dbReference>
<organism evidence="6 7">
    <name type="scientific">Pseudovirgaria hyperparasitica</name>
    <dbReference type="NCBI Taxonomy" id="470096"/>
    <lineage>
        <taxon>Eukaryota</taxon>
        <taxon>Fungi</taxon>
        <taxon>Dikarya</taxon>
        <taxon>Ascomycota</taxon>
        <taxon>Pezizomycotina</taxon>
        <taxon>Dothideomycetes</taxon>
        <taxon>Dothideomycetes incertae sedis</taxon>
        <taxon>Acrospermales</taxon>
        <taxon>Acrospermaceae</taxon>
        <taxon>Pseudovirgaria</taxon>
    </lineage>
</organism>
<dbReference type="GO" id="GO:0016559">
    <property type="term" value="P:peroxisome fission"/>
    <property type="evidence" value="ECO:0007669"/>
    <property type="project" value="TreeGrafter"/>
</dbReference>
<gene>
    <name evidence="6" type="ORF">EJ05DRAFT_501088</name>
</gene>
<feature type="domain" description="GED" evidence="4">
    <location>
        <begin position="677"/>
        <end position="765"/>
    </location>
</feature>
<dbReference type="OrthoDB" id="415706at2759"/>
<dbReference type="FunFam" id="3.40.50.300:FF:001425">
    <property type="entry name" value="Dynamin GTPase, putative"/>
    <property type="match status" value="1"/>
</dbReference>
<feature type="domain" description="Dynamin-type G" evidence="5">
    <location>
        <begin position="31"/>
        <end position="325"/>
    </location>
</feature>
<evidence type="ECO:0000313" key="7">
    <source>
        <dbReference type="Proteomes" id="UP000799437"/>
    </source>
</evidence>
<dbReference type="SMART" id="SM00053">
    <property type="entry name" value="DYNc"/>
    <property type="match status" value="1"/>
</dbReference>
<evidence type="ECO:0008006" key="8">
    <source>
        <dbReference type="Google" id="ProtNLM"/>
    </source>
</evidence>
<keyword evidence="7" id="KW-1185">Reference proteome</keyword>
<keyword evidence="2" id="KW-0342">GTP-binding</keyword>
<dbReference type="InterPro" id="IPR000375">
    <property type="entry name" value="Dynamin_stalk"/>
</dbReference>
<dbReference type="PANTHER" id="PTHR11566:SF215">
    <property type="entry name" value="DYNAMIN GTPASE"/>
    <property type="match status" value="1"/>
</dbReference>
<accession>A0A6A6W7K0</accession>
<dbReference type="GO" id="GO:0005874">
    <property type="term" value="C:microtubule"/>
    <property type="evidence" value="ECO:0007669"/>
    <property type="project" value="TreeGrafter"/>
</dbReference>
<evidence type="ECO:0000259" key="4">
    <source>
        <dbReference type="PROSITE" id="PS51388"/>
    </source>
</evidence>
<dbReference type="Gene3D" id="3.40.50.300">
    <property type="entry name" value="P-loop containing nucleotide triphosphate hydrolases"/>
    <property type="match status" value="1"/>
</dbReference>
<dbReference type="GO" id="GO:0003924">
    <property type="term" value="F:GTPase activity"/>
    <property type="evidence" value="ECO:0007669"/>
    <property type="project" value="InterPro"/>
</dbReference>
<dbReference type="GO" id="GO:0008017">
    <property type="term" value="F:microtubule binding"/>
    <property type="evidence" value="ECO:0007669"/>
    <property type="project" value="TreeGrafter"/>
</dbReference>
<dbReference type="InterPro" id="IPR022812">
    <property type="entry name" value="Dynamin"/>
</dbReference>
<evidence type="ECO:0000259" key="5">
    <source>
        <dbReference type="PROSITE" id="PS51718"/>
    </source>
</evidence>
<dbReference type="Pfam" id="PF00350">
    <property type="entry name" value="Dynamin_N"/>
    <property type="match status" value="1"/>
</dbReference>
<name>A0A6A6W7K0_9PEZI</name>
<dbReference type="InterPro" id="IPR027417">
    <property type="entry name" value="P-loop_NTPase"/>
</dbReference>
<dbReference type="GO" id="GO:0048312">
    <property type="term" value="P:intracellular distribution of mitochondria"/>
    <property type="evidence" value="ECO:0007669"/>
    <property type="project" value="TreeGrafter"/>
</dbReference>
<dbReference type="Pfam" id="PF01031">
    <property type="entry name" value="Dynamin_M"/>
    <property type="match status" value="1"/>
</dbReference>
<feature type="region of interest" description="Disordered" evidence="3">
    <location>
        <begin position="465"/>
        <end position="490"/>
    </location>
</feature>
<dbReference type="GO" id="GO:0005525">
    <property type="term" value="F:GTP binding"/>
    <property type="evidence" value="ECO:0007669"/>
    <property type="project" value="InterPro"/>
</dbReference>
<dbReference type="InterPro" id="IPR045063">
    <property type="entry name" value="Dynamin_N"/>
</dbReference>
<dbReference type="RefSeq" id="XP_033600008.1">
    <property type="nucleotide sequence ID" value="XM_033747072.1"/>
</dbReference>
<dbReference type="EMBL" id="ML996573">
    <property type="protein sequence ID" value="KAF2757557.1"/>
    <property type="molecule type" value="Genomic_DNA"/>
</dbReference>
<evidence type="ECO:0000256" key="3">
    <source>
        <dbReference type="SAM" id="MobiDB-lite"/>
    </source>
</evidence>
<dbReference type="PRINTS" id="PR00195">
    <property type="entry name" value="DYNAMIN"/>
</dbReference>
<reference evidence="6" key="1">
    <citation type="journal article" date="2020" name="Stud. Mycol.">
        <title>101 Dothideomycetes genomes: a test case for predicting lifestyles and emergence of pathogens.</title>
        <authorList>
            <person name="Haridas S."/>
            <person name="Albert R."/>
            <person name="Binder M."/>
            <person name="Bloem J."/>
            <person name="Labutti K."/>
            <person name="Salamov A."/>
            <person name="Andreopoulos B."/>
            <person name="Baker S."/>
            <person name="Barry K."/>
            <person name="Bills G."/>
            <person name="Bluhm B."/>
            <person name="Cannon C."/>
            <person name="Castanera R."/>
            <person name="Culley D."/>
            <person name="Daum C."/>
            <person name="Ezra D."/>
            <person name="Gonzalez J."/>
            <person name="Henrissat B."/>
            <person name="Kuo A."/>
            <person name="Liang C."/>
            <person name="Lipzen A."/>
            <person name="Lutzoni F."/>
            <person name="Magnuson J."/>
            <person name="Mondo S."/>
            <person name="Nolan M."/>
            <person name="Ohm R."/>
            <person name="Pangilinan J."/>
            <person name="Park H.-J."/>
            <person name="Ramirez L."/>
            <person name="Alfaro M."/>
            <person name="Sun H."/>
            <person name="Tritt A."/>
            <person name="Yoshinaga Y."/>
            <person name="Zwiers L.-H."/>
            <person name="Turgeon B."/>
            <person name="Goodwin S."/>
            <person name="Spatafora J."/>
            <person name="Crous P."/>
            <person name="Grigoriev I."/>
        </authorList>
    </citation>
    <scope>NUCLEOTIDE SEQUENCE</scope>
    <source>
        <strain evidence="6">CBS 121739</strain>
    </source>
</reference>
<dbReference type="InterPro" id="IPR020850">
    <property type="entry name" value="GED_dom"/>
</dbReference>
<protein>
    <recommendedName>
        <fullName evidence="8">Dynamin family protein</fullName>
    </recommendedName>
</protein>
<dbReference type="PROSITE" id="PS51388">
    <property type="entry name" value="GED"/>
    <property type="match status" value="1"/>
</dbReference>
<dbReference type="PROSITE" id="PS51718">
    <property type="entry name" value="G_DYNAMIN_2"/>
    <property type="match status" value="1"/>
</dbReference>
<dbReference type="GO" id="GO:0000266">
    <property type="term" value="P:mitochondrial fission"/>
    <property type="evidence" value="ECO:0007669"/>
    <property type="project" value="TreeGrafter"/>
</dbReference>
<evidence type="ECO:0000256" key="1">
    <source>
        <dbReference type="ARBA" id="ARBA00022741"/>
    </source>
</evidence>
<evidence type="ECO:0000313" key="6">
    <source>
        <dbReference type="EMBL" id="KAF2757557.1"/>
    </source>
</evidence>
<dbReference type="InterPro" id="IPR001401">
    <property type="entry name" value="Dynamin_GTPase"/>
</dbReference>
<proteinExistence type="predicted"/>
<dbReference type="GO" id="GO:0005739">
    <property type="term" value="C:mitochondrion"/>
    <property type="evidence" value="ECO:0007669"/>
    <property type="project" value="TreeGrafter"/>
</dbReference>
<dbReference type="GO" id="GO:0006897">
    <property type="term" value="P:endocytosis"/>
    <property type="evidence" value="ECO:0007669"/>
    <property type="project" value="TreeGrafter"/>
</dbReference>
<dbReference type="Proteomes" id="UP000799437">
    <property type="component" value="Unassembled WGS sequence"/>
</dbReference>
<dbReference type="GeneID" id="54488126"/>